<reference evidence="1 2" key="1">
    <citation type="submission" date="2018-05" db="EMBL/GenBank/DDBJ databases">
        <title>Complete Genome Sequences of Extremely Thermoacidophilic, Metal-Mobilizing Type-Strain Members of the Archaeal Family Sulfolobaceae: Acidianus brierleyi DSM-1651T, Acidianus sulfidivorans DSM-18786T, Metallosphaera hakonensis DSM-7519T, and Metallosphaera prunae DSM-10039T.</title>
        <authorList>
            <person name="Counts J.A."/>
            <person name="Kelly R.M."/>
        </authorList>
    </citation>
    <scope>NUCLEOTIDE SEQUENCE [LARGE SCALE GENOMIC DNA]</scope>
    <source>
        <strain evidence="1 2">JP7</strain>
    </source>
</reference>
<gene>
    <name evidence="1" type="ORF">DFR86_00145</name>
</gene>
<accession>A0A2U9IQB7</accession>
<evidence type="ECO:0008006" key="3">
    <source>
        <dbReference type="Google" id="ProtNLM"/>
    </source>
</evidence>
<proteinExistence type="predicted"/>
<sequence length="137" mass="15517">MSVSSQNLNEQTQNTQLLDIATKIAISAIKQNPRSKKPEPVVNASTINSLLSFLQSRRNMDELLLYIMRQAGRGEIDEETGKLLLGSLKDRNMNEALNLLGYVKWIYDTLTGLEDITYDKVKHIKTFKELVSFLSKA</sequence>
<dbReference type="OrthoDB" id="37084at2157"/>
<dbReference type="RefSeq" id="WP_110381033.1">
    <property type="nucleotide sequence ID" value="NZ_CP029288.2"/>
</dbReference>
<evidence type="ECO:0000313" key="2">
    <source>
        <dbReference type="Proteomes" id="UP000248410"/>
    </source>
</evidence>
<dbReference type="GeneID" id="36836332"/>
<dbReference type="AlphaFoldDB" id="A0A2U9IQB7"/>
<dbReference type="Proteomes" id="UP000248410">
    <property type="component" value="Chromosome"/>
</dbReference>
<protein>
    <recommendedName>
        <fullName evidence="3">CRISPR type III-B/RAMP module-associated protein Cmr5</fullName>
    </recommendedName>
</protein>
<organism evidence="1 2">
    <name type="scientific">Acidianus sulfidivorans JP7</name>
    <dbReference type="NCBI Taxonomy" id="619593"/>
    <lineage>
        <taxon>Archaea</taxon>
        <taxon>Thermoproteota</taxon>
        <taxon>Thermoprotei</taxon>
        <taxon>Sulfolobales</taxon>
        <taxon>Sulfolobaceae</taxon>
        <taxon>Acidianus</taxon>
    </lineage>
</organism>
<keyword evidence="2" id="KW-1185">Reference proteome</keyword>
<dbReference type="KEGG" id="asul:DFR86_00145"/>
<name>A0A2U9IQB7_9CREN</name>
<evidence type="ECO:0000313" key="1">
    <source>
        <dbReference type="EMBL" id="AWR98157.1"/>
    </source>
</evidence>
<dbReference type="EMBL" id="CP029288">
    <property type="protein sequence ID" value="AWR98157.1"/>
    <property type="molecule type" value="Genomic_DNA"/>
</dbReference>